<accession>A0A7Y0DVQ5</accession>
<name>A0A7Y0DVQ5_9GAMM</name>
<protein>
    <recommendedName>
        <fullName evidence="3">ApeA N-terminal domain-containing protein</fullName>
    </recommendedName>
</protein>
<gene>
    <name evidence="1" type="ORF">HHO47_17290</name>
</gene>
<evidence type="ECO:0000313" key="1">
    <source>
        <dbReference type="EMBL" id="NMM42512.1"/>
    </source>
</evidence>
<dbReference type="AlphaFoldDB" id="A0A7Y0DVQ5"/>
<evidence type="ECO:0008006" key="3">
    <source>
        <dbReference type="Google" id="ProtNLM"/>
    </source>
</evidence>
<comment type="caution">
    <text evidence="1">The sequence shown here is derived from an EMBL/GenBank/DDBJ whole genome shotgun (WGS) entry which is preliminary data.</text>
</comment>
<organism evidence="1 2">
    <name type="scientific">Pseudoalteromonas arctica</name>
    <dbReference type="NCBI Taxonomy" id="394751"/>
    <lineage>
        <taxon>Bacteria</taxon>
        <taxon>Pseudomonadati</taxon>
        <taxon>Pseudomonadota</taxon>
        <taxon>Gammaproteobacteria</taxon>
        <taxon>Alteromonadales</taxon>
        <taxon>Pseudoalteromonadaceae</taxon>
        <taxon>Pseudoalteromonas</taxon>
    </lineage>
</organism>
<sequence length="308" mass="35660">MSYCYLTAINIPKDFPIELHKLDSVEGYKFSFVNLYPEKFGRIRRIEEDSYKKVLICLDADSPDIAFHKAHQFLLAKIALWSLLYTKYIFSLENNKSLNPFTLGEVHTLHIESNGEEIRAYIEPNYIRKPKWNIQYRGYADKISFESSVIEEKLHKLTYSKKIINAMCNYTIIASEFNNMNLLNELWTAIEVLNKKEQPKSVPKNIVGRSGVKESNTANSAILRCCESIGRDEELLLHSARIVRNISTHDTYKSDYAKYMCQQLCRVFLDVLLYHSDISVGVNFDDALPEVEQEYCKVGGSTKIPWKL</sequence>
<proteinExistence type="predicted"/>
<reference evidence="1" key="1">
    <citation type="submission" date="2020-04" db="EMBL/GenBank/DDBJ databases">
        <title>Genome Sequencing for Pseudoaltermonas arctica.</title>
        <authorList>
            <person name="Elkins N.S."/>
        </authorList>
    </citation>
    <scope>NUCLEOTIDE SEQUENCE [LARGE SCALE GENOMIC DNA]</scope>
    <source>
        <strain evidence="1">NEC-BIFX-2020_0012</strain>
    </source>
</reference>
<dbReference type="Proteomes" id="UP000570493">
    <property type="component" value="Unassembled WGS sequence"/>
</dbReference>
<dbReference type="RefSeq" id="WP_169021417.1">
    <property type="nucleotide sequence ID" value="NZ_JABBMT010000041.1"/>
</dbReference>
<keyword evidence="2" id="KW-1185">Reference proteome</keyword>
<evidence type="ECO:0000313" key="2">
    <source>
        <dbReference type="Proteomes" id="UP000570493"/>
    </source>
</evidence>
<dbReference type="EMBL" id="JABBMT010000041">
    <property type="protein sequence ID" value="NMM42512.1"/>
    <property type="molecule type" value="Genomic_DNA"/>
</dbReference>